<dbReference type="GO" id="GO:0005737">
    <property type="term" value="C:cytoplasm"/>
    <property type="evidence" value="ECO:0007669"/>
    <property type="project" value="UniProtKB-SubCell"/>
</dbReference>
<protein>
    <recommendedName>
        <fullName evidence="10">L-threonylcarbamoyladenylate synthase</fullName>
        <ecNumber evidence="3">2.7.7.87</ecNumber>
    </recommendedName>
    <alternativeName>
        <fullName evidence="10">L-threonylcarbamoyladenylate synthase</fullName>
    </alternativeName>
</protein>
<comment type="caution">
    <text evidence="13">The sequence shown here is derived from an EMBL/GenBank/DDBJ whole genome shotgun (WGS) entry which is preliminary data.</text>
</comment>
<keyword evidence="5" id="KW-0808">Transferase</keyword>
<evidence type="ECO:0000313" key="13">
    <source>
        <dbReference type="EMBL" id="PZO17097.1"/>
    </source>
</evidence>
<reference evidence="13 14" key="2">
    <citation type="submission" date="2018-06" db="EMBL/GenBank/DDBJ databases">
        <title>Metagenomic assembly of (sub)arctic Cyanobacteria and their associated microbiome from non-axenic cultures.</title>
        <authorList>
            <person name="Baurain D."/>
        </authorList>
    </citation>
    <scope>NUCLEOTIDE SEQUENCE [LARGE SCALE GENOMIC DNA]</scope>
    <source>
        <strain evidence="13">ULC129bin1</strain>
    </source>
</reference>
<evidence type="ECO:0000256" key="3">
    <source>
        <dbReference type="ARBA" id="ARBA00012584"/>
    </source>
</evidence>
<dbReference type="EC" id="2.7.7.87" evidence="3"/>
<dbReference type="GO" id="GO:0003725">
    <property type="term" value="F:double-stranded RNA binding"/>
    <property type="evidence" value="ECO:0007669"/>
    <property type="project" value="InterPro"/>
</dbReference>
<sequence length="194" mass="20579">MVLASIDQIAIALSTTPTLISFPTDTVPALAARPQQADLIYQAKRRPPEKPLILMGASLQDLLPYVLGDADALKIWQATAQLHWPGQLTLVLPASDRTPPTLNPQATGTLGIRVPNHPAALALLARTGPLATTSANLSGQPPLTEPQKIAQTFPTALILFVPAELTAEPSGQPSTVAKWTVGGWEILRQGKVQI</sequence>
<dbReference type="InterPro" id="IPR017945">
    <property type="entry name" value="DHBP_synth_RibB-like_a/b_dom"/>
</dbReference>
<comment type="catalytic activity">
    <reaction evidence="11">
        <text>L-threonine + hydrogencarbonate + ATP = L-threonylcarbamoyladenylate + diphosphate + H2O</text>
        <dbReference type="Rhea" id="RHEA:36407"/>
        <dbReference type="ChEBI" id="CHEBI:15377"/>
        <dbReference type="ChEBI" id="CHEBI:17544"/>
        <dbReference type="ChEBI" id="CHEBI:30616"/>
        <dbReference type="ChEBI" id="CHEBI:33019"/>
        <dbReference type="ChEBI" id="CHEBI:57926"/>
        <dbReference type="ChEBI" id="CHEBI:73682"/>
        <dbReference type="EC" id="2.7.7.87"/>
    </reaction>
</comment>
<organism evidence="13 14">
    <name type="scientific">Leptolyngbya foveolarum</name>
    <dbReference type="NCBI Taxonomy" id="47253"/>
    <lineage>
        <taxon>Bacteria</taxon>
        <taxon>Bacillati</taxon>
        <taxon>Cyanobacteriota</taxon>
        <taxon>Cyanophyceae</taxon>
        <taxon>Leptolyngbyales</taxon>
        <taxon>Leptolyngbyaceae</taxon>
        <taxon>Leptolyngbya group</taxon>
        <taxon>Leptolyngbya</taxon>
    </lineage>
</organism>
<dbReference type="GO" id="GO:0008033">
    <property type="term" value="P:tRNA processing"/>
    <property type="evidence" value="ECO:0007669"/>
    <property type="project" value="UniProtKB-KW"/>
</dbReference>
<comment type="similarity">
    <text evidence="2">Belongs to the SUA5 family.</text>
</comment>
<dbReference type="Pfam" id="PF01300">
    <property type="entry name" value="Sua5_yciO_yrdC"/>
    <property type="match status" value="1"/>
</dbReference>
<dbReference type="GO" id="GO:0000049">
    <property type="term" value="F:tRNA binding"/>
    <property type="evidence" value="ECO:0007669"/>
    <property type="project" value="TreeGrafter"/>
</dbReference>
<dbReference type="GO" id="GO:0006450">
    <property type="term" value="P:regulation of translational fidelity"/>
    <property type="evidence" value="ECO:0007669"/>
    <property type="project" value="TreeGrafter"/>
</dbReference>
<dbReference type="PANTHER" id="PTHR17490:SF16">
    <property type="entry name" value="THREONYLCARBAMOYL-AMP SYNTHASE"/>
    <property type="match status" value="1"/>
</dbReference>
<dbReference type="AlphaFoldDB" id="A0A2W4UCQ1"/>
<evidence type="ECO:0000256" key="1">
    <source>
        <dbReference type="ARBA" id="ARBA00004496"/>
    </source>
</evidence>
<evidence type="ECO:0000256" key="9">
    <source>
        <dbReference type="ARBA" id="ARBA00022840"/>
    </source>
</evidence>
<dbReference type="InterPro" id="IPR050156">
    <property type="entry name" value="TC-AMP_synthase_SUA5"/>
</dbReference>
<keyword evidence="6" id="KW-0819">tRNA processing</keyword>
<dbReference type="PROSITE" id="PS51163">
    <property type="entry name" value="YRDC"/>
    <property type="match status" value="1"/>
</dbReference>
<reference evidence="14" key="1">
    <citation type="submission" date="2018-04" db="EMBL/GenBank/DDBJ databases">
        <authorList>
            <person name="Cornet L."/>
        </authorList>
    </citation>
    <scope>NUCLEOTIDE SEQUENCE [LARGE SCALE GENOMIC DNA]</scope>
</reference>
<keyword evidence="7" id="KW-0548">Nucleotidyltransferase</keyword>
<dbReference type="Proteomes" id="UP000249354">
    <property type="component" value="Unassembled WGS sequence"/>
</dbReference>
<dbReference type="EMBL" id="QBMC01000071">
    <property type="protein sequence ID" value="PZO17097.1"/>
    <property type="molecule type" value="Genomic_DNA"/>
</dbReference>
<gene>
    <name evidence="13" type="ORF">DCF25_11515</name>
</gene>
<evidence type="ECO:0000256" key="6">
    <source>
        <dbReference type="ARBA" id="ARBA00022694"/>
    </source>
</evidence>
<dbReference type="GO" id="GO:0061710">
    <property type="term" value="F:L-threonylcarbamoyladenylate synthase"/>
    <property type="evidence" value="ECO:0007669"/>
    <property type="project" value="UniProtKB-EC"/>
</dbReference>
<keyword evidence="8" id="KW-0547">Nucleotide-binding</keyword>
<dbReference type="PANTHER" id="PTHR17490">
    <property type="entry name" value="SUA5"/>
    <property type="match status" value="1"/>
</dbReference>
<keyword evidence="9" id="KW-0067">ATP-binding</keyword>
<proteinExistence type="inferred from homology"/>
<name>A0A2W4UCQ1_9CYAN</name>
<evidence type="ECO:0000256" key="11">
    <source>
        <dbReference type="ARBA" id="ARBA00048366"/>
    </source>
</evidence>
<evidence type="ECO:0000256" key="8">
    <source>
        <dbReference type="ARBA" id="ARBA00022741"/>
    </source>
</evidence>
<accession>A0A2W4UCQ1</accession>
<evidence type="ECO:0000313" key="14">
    <source>
        <dbReference type="Proteomes" id="UP000249354"/>
    </source>
</evidence>
<evidence type="ECO:0000256" key="2">
    <source>
        <dbReference type="ARBA" id="ARBA00007663"/>
    </source>
</evidence>
<evidence type="ECO:0000256" key="10">
    <source>
        <dbReference type="ARBA" id="ARBA00029774"/>
    </source>
</evidence>
<dbReference type="GO" id="GO:0005524">
    <property type="term" value="F:ATP binding"/>
    <property type="evidence" value="ECO:0007669"/>
    <property type="project" value="UniProtKB-KW"/>
</dbReference>
<evidence type="ECO:0000259" key="12">
    <source>
        <dbReference type="PROSITE" id="PS51163"/>
    </source>
</evidence>
<keyword evidence="4" id="KW-0963">Cytoplasm</keyword>
<evidence type="ECO:0000256" key="5">
    <source>
        <dbReference type="ARBA" id="ARBA00022679"/>
    </source>
</evidence>
<dbReference type="Gene3D" id="3.90.870.10">
    <property type="entry name" value="DHBP synthase"/>
    <property type="match status" value="1"/>
</dbReference>
<comment type="subcellular location">
    <subcellularLocation>
        <location evidence="1">Cytoplasm</location>
    </subcellularLocation>
</comment>
<dbReference type="InterPro" id="IPR006070">
    <property type="entry name" value="Sua5-like_dom"/>
</dbReference>
<feature type="domain" description="YrdC-like" evidence="12">
    <location>
        <begin position="3"/>
        <end position="192"/>
    </location>
</feature>
<dbReference type="SUPFAM" id="SSF55821">
    <property type="entry name" value="YrdC/RibB"/>
    <property type="match status" value="1"/>
</dbReference>
<evidence type="ECO:0000256" key="7">
    <source>
        <dbReference type="ARBA" id="ARBA00022695"/>
    </source>
</evidence>
<evidence type="ECO:0000256" key="4">
    <source>
        <dbReference type="ARBA" id="ARBA00022490"/>
    </source>
</evidence>